<feature type="domain" description="Phospholipid/glycerol acyltransferase" evidence="6">
    <location>
        <begin position="133"/>
        <end position="265"/>
    </location>
</feature>
<dbReference type="SUPFAM" id="SSF69593">
    <property type="entry name" value="Glycerol-3-phosphate (1)-acyltransferase"/>
    <property type="match status" value="1"/>
</dbReference>
<dbReference type="GO" id="GO:0000993">
    <property type="term" value="F:RNA polymerase II complex binding"/>
    <property type="evidence" value="ECO:0007669"/>
    <property type="project" value="TreeGrafter"/>
</dbReference>
<dbReference type="Pfam" id="PF01553">
    <property type="entry name" value="Acyltransferase"/>
    <property type="match status" value="1"/>
</dbReference>
<keyword evidence="1" id="KW-0677">Repeat</keyword>
<feature type="transmembrane region" description="Helical" evidence="5">
    <location>
        <begin position="145"/>
        <end position="165"/>
    </location>
</feature>
<evidence type="ECO:0000313" key="8">
    <source>
        <dbReference type="Proteomes" id="UP000007963"/>
    </source>
</evidence>
<dbReference type="EMBL" id="CH476607">
    <property type="protein sequence ID" value="EAU30583.1"/>
    <property type="molecule type" value="Genomic_DNA"/>
</dbReference>
<accession>Q0CA38</accession>
<dbReference type="PANTHER" id="PTHR14027">
    <property type="entry name" value="RNA POLYMERASE-ASSOCIATED PROTEIN CTR9"/>
    <property type="match status" value="1"/>
</dbReference>
<dbReference type="Pfam" id="PF13174">
    <property type="entry name" value="TPR_6"/>
    <property type="match status" value="1"/>
</dbReference>
<evidence type="ECO:0000256" key="5">
    <source>
        <dbReference type="SAM" id="Phobius"/>
    </source>
</evidence>
<dbReference type="Gene3D" id="1.25.40.10">
    <property type="entry name" value="Tetratricopeptide repeat domain"/>
    <property type="match status" value="4"/>
</dbReference>
<feature type="compositionally biased region" description="Acidic residues" evidence="4">
    <location>
        <begin position="1564"/>
        <end position="1573"/>
    </location>
</feature>
<name>Q0CA38_ASPTN</name>
<evidence type="ECO:0000259" key="6">
    <source>
        <dbReference type="SMART" id="SM00563"/>
    </source>
</evidence>
<feature type="compositionally biased region" description="Basic and acidic residues" evidence="4">
    <location>
        <begin position="1467"/>
        <end position="1485"/>
    </location>
</feature>
<dbReference type="SUPFAM" id="SSF48452">
    <property type="entry name" value="TPR-like"/>
    <property type="match status" value="2"/>
</dbReference>
<dbReference type="InterPro" id="IPR019734">
    <property type="entry name" value="TPR_rpt"/>
</dbReference>
<dbReference type="FunFam" id="1.25.40.10:FF:000250">
    <property type="entry name" value="RNA polymerase II transcription elongation factor"/>
    <property type="match status" value="1"/>
</dbReference>
<dbReference type="GO" id="GO:0016746">
    <property type="term" value="F:acyltransferase activity"/>
    <property type="evidence" value="ECO:0007669"/>
    <property type="project" value="InterPro"/>
</dbReference>
<dbReference type="GO" id="GO:0006355">
    <property type="term" value="P:regulation of DNA-templated transcription"/>
    <property type="evidence" value="ECO:0007669"/>
    <property type="project" value="InterPro"/>
</dbReference>
<dbReference type="OMA" id="CFLAGEF"/>
<dbReference type="InterPro" id="IPR031101">
    <property type="entry name" value="Ctr9"/>
</dbReference>
<dbReference type="FunFam" id="1.25.40.10:FF:000745">
    <property type="entry name" value="RNA polymerase II transcription elongation factor (Ctr9)"/>
    <property type="match status" value="1"/>
</dbReference>
<evidence type="ECO:0000256" key="3">
    <source>
        <dbReference type="PROSITE-ProRule" id="PRU00339"/>
    </source>
</evidence>
<dbReference type="HOGENOM" id="CLU_003008_1_0_1"/>
<protein>
    <recommendedName>
        <fullName evidence="6">Phospholipid/glycerol acyltransferase domain-containing protein</fullName>
    </recommendedName>
</protein>
<feature type="region of interest" description="Disordered" evidence="4">
    <location>
        <begin position="1467"/>
        <end position="1635"/>
    </location>
</feature>
<keyword evidence="2 3" id="KW-0802">TPR repeat</keyword>
<evidence type="ECO:0000256" key="2">
    <source>
        <dbReference type="ARBA" id="ARBA00022803"/>
    </source>
</evidence>
<evidence type="ECO:0000256" key="1">
    <source>
        <dbReference type="ARBA" id="ARBA00022737"/>
    </source>
</evidence>
<keyword evidence="5" id="KW-1133">Transmembrane helix</keyword>
<feature type="compositionally biased region" description="Basic and acidic residues" evidence="4">
    <location>
        <begin position="1522"/>
        <end position="1539"/>
    </location>
</feature>
<dbReference type="SMART" id="SM00563">
    <property type="entry name" value="PlsC"/>
    <property type="match status" value="1"/>
</dbReference>
<feature type="transmembrane region" description="Helical" evidence="5">
    <location>
        <begin position="43"/>
        <end position="67"/>
    </location>
</feature>
<dbReference type="GeneID" id="4353860"/>
<dbReference type="eggNOG" id="KOG2002">
    <property type="taxonomic scope" value="Eukaryota"/>
</dbReference>
<evidence type="ECO:0000313" key="7">
    <source>
        <dbReference type="EMBL" id="EAU30583.1"/>
    </source>
</evidence>
<keyword evidence="5" id="KW-0812">Transmembrane</keyword>
<dbReference type="SMART" id="SM00028">
    <property type="entry name" value="TPR"/>
    <property type="match status" value="9"/>
</dbReference>
<evidence type="ECO:0000256" key="4">
    <source>
        <dbReference type="SAM" id="MobiDB-lite"/>
    </source>
</evidence>
<feature type="repeat" description="TPR" evidence="3">
    <location>
        <begin position="1257"/>
        <end position="1290"/>
    </location>
</feature>
<dbReference type="InterPro" id="IPR032098">
    <property type="entry name" value="Acyltransf_C"/>
</dbReference>
<dbReference type="VEuPathDB" id="FungiDB:ATEG_09446"/>
<gene>
    <name evidence="7" type="ORF">ATEG_09446</name>
</gene>
<sequence length="1635" mass="184740">MADNDARQRKPGASATQLMGADGHPGAHQGEEPRLKHGIAMQLLRSLILATWFNCCCVIILATQLVGSPLYFVNKSYYYNYMAYTKQSFGLVITALTQWGCPTYVRVSGDKSVRGQVHLSKDGRLKTQFPERLVMIANHQVYTDWIYLWWVAYTNSMHGRIFIILKESLKYIPIIGQGMMFYGFIFMARKWLSDKPRLQHRLEKLKTRLSGSKSGSPEYDPMWLLIFPEGTNLSINTKRRSDEYGTKQGFPPLKHEILPRSTGLFFCLQQLKGTVDWVYDCTVAYEGPPKGSYPDKYFTLRSTYLQGRPPTSVNMYWRRFAVADIPLDDQKDFDAWLRARWTEKDQLLDEYFETGRFPTELTGTIETGEVTAEQKAAASAGYAEAHKPYGVLREAESHCGGADLGPEARRNKVSLASPSADSRLAAVATTRLSSRLSPGTSLFLVACLLSSLVILGIRAMATLQNGYANGVNGDSLTTVNSLANLRFSDIPSAIDIPASTLDSEVEVSLEGLPDDPTELCTLLENEKAAKNFWVIIALAYAKQKQIDHAIDILNKGLASVAHGATKEKLGLLGWVCWLLMLKSRQAPRVAPEGELYTESKTKDYYLQLATSTLNEASRLNPAFPPLFLARGVLSLLRASLHPPRPVRPGTVDTSERVESLRQALKCFDESSKAFGGRNVMAILGRARTQYMLGRYAEALEGYQKVLMRMPGLTDPDPRIGIGCCLWQLGFKEQAKVAWERALALNPDSKVANILLAVYYLYDSSRHATTDPAFGSLYKMAMTQYTQKAFKLDKEYPMTCALFGGYFLLRKSYSTVETLARKSIENTDVMQIASDGWYLLGRKAHYEGDLPRAAEFYNRSDQARGGGDKGYLPAKFGAVQMQVSNKDLDGAKFRLEKIIQQTKNAECMILLGALHAEEVFAAQKSGSKEDKSAEIKKAISLFESVRALWKDDGKKISPDESVLVYLARLYEQTAPEKSMQCLVQLEEMQLAEIAADEYPEGIEDEEQIKDAMRVNLPPQLLNNMGCFMYQNEKMDLARSLFQTALKACVRSKEKESDLDTDALVTTISYNLGRSYEASDMPDEAKKVYEGLLERHSDYTEANARLTYIALRQSPTDEGPKRMAKLYEADSTNLEVRALFGWYLSKSKKRAANLAEDHEQRHFKHTLQYYDKHDRYSLTGMGNVHLMTARDMRRDTDQDKEKRRKMYERAVEFFDKALQLDPRNAYAAQGIAIALVDDKKDHGTAVHIFSKIRDTLRDASVYLNLGHVYAELRQYTRSIEHYETALSKDRARDAQILSCLGRVWLLKGKQEMSLSAMKTALDYAQRAHSVAPAQIHLEFNVAFVQNQIASLAYSLPETQKTVQDVQEAADGLRQAVETFGRLAQAKNPPYPAGALEQRANMGKTIIKQLERALQSQKEYEEKNAAKLQQAREAREAEMRRREEEVRKAQEAERERKQKIAEERQQMIEEAQRLAAQRAEEERAREEAEMTTEEETGAKVKRSKKKSSKRKKKRAEDDFISDGETPARDEGSEAESGREAAPKKRRRLERRSGSKAQSKYKSSEMVVDSDEEEDEAVATPAAAESDHDQEMQQDEEEEEVVQRRRNKVNRRVADEEEDEDDLFGDGGEKDTAMEDEEE</sequence>
<dbReference type="Pfam" id="PF16076">
    <property type="entry name" value="Acyltransf_C"/>
    <property type="match status" value="1"/>
</dbReference>
<dbReference type="Pfam" id="PF13181">
    <property type="entry name" value="TPR_8"/>
    <property type="match status" value="1"/>
</dbReference>
<proteinExistence type="predicted"/>
<dbReference type="InterPro" id="IPR002123">
    <property type="entry name" value="Plipid/glycerol_acylTrfase"/>
</dbReference>
<reference evidence="8" key="1">
    <citation type="submission" date="2005-09" db="EMBL/GenBank/DDBJ databases">
        <title>Annotation of the Aspergillus terreus NIH2624 genome.</title>
        <authorList>
            <person name="Birren B.W."/>
            <person name="Lander E.S."/>
            <person name="Galagan J.E."/>
            <person name="Nusbaum C."/>
            <person name="Devon K."/>
            <person name="Henn M."/>
            <person name="Ma L.-J."/>
            <person name="Jaffe D.B."/>
            <person name="Butler J."/>
            <person name="Alvarez P."/>
            <person name="Gnerre S."/>
            <person name="Grabherr M."/>
            <person name="Kleber M."/>
            <person name="Mauceli E.W."/>
            <person name="Brockman W."/>
            <person name="Rounsley S."/>
            <person name="Young S.K."/>
            <person name="LaButti K."/>
            <person name="Pushparaj V."/>
            <person name="DeCaprio D."/>
            <person name="Crawford M."/>
            <person name="Koehrsen M."/>
            <person name="Engels R."/>
            <person name="Montgomery P."/>
            <person name="Pearson M."/>
            <person name="Howarth C."/>
            <person name="Larson L."/>
            <person name="Luoma S."/>
            <person name="White J."/>
            <person name="Alvarado L."/>
            <person name="Kodira C.D."/>
            <person name="Zeng Q."/>
            <person name="Oleary S."/>
            <person name="Yandava C."/>
            <person name="Denning D.W."/>
            <person name="Nierman W.C."/>
            <person name="Milne T."/>
            <person name="Madden K."/>
        </authorList>
    </citation>
    <scope>NUCLEOTIDE SEQUENCE [LARGE SCALE GENOMIC DNA]</scope>
    <source>
        <strain evidence="8">NIH 2624 / FGSC A1156</strain>
    </source>
</reference>
<feature type="compositionally biased region" description="Basic residues" evidence="4">
    <location>
        <begin position="1496"/>
        <end position="1510"/>
    </location>
</feature>
<dbReference type="RefSeq" id="XP_001218068.1">
    <property type="nucleotide sequence ID" value="XM_001218067.1"/>
</dbReference>
<feature type="transmembrane region" description="Helical" evidence="5">
    <location>
        <begin position="171"/>
        <end position="192"/>
    </location>
</feature>
<dbReference type="Proteomes" id="UP000007963">
    <property type="component" value="Unassembled WGS sequence"/>
</dbReference>
<dbReference type="GO" id="GO:0006368">
    <property type="term" value="P:transcription elongation by RNA polymerase II"/>
    <property type="evidence" value="ECO:0007669"/>
    <property type="project" value="TreeGrafter"/>
</dbReference>
<dbReference type="InterPro" id="IPR011990">
    <property type="entry name" value="TPR-like_helical_dom_sf"/>
</dbReference>
<dbReference type="PANTHER" id="PTHR14027:SF2">
    <property type="entry name" value="RNA POLYMERASE-ASSOCIATED PROTEIN CTR9 HOMOLOG"/>
    <property type="match status" value="1"/>
</dbReference>
<organism evidence="7 8">
    <name type="scientific">Aspergillus terreus (strain NIH 2624 / FGSC A1156)</name>
    <dbReference type="NCBI Taxonomy" id="341663"/>
    <lineage>
        <taxon>Eukaryota</taxon>
        <taxon>Fungi</taxon>
        <taxon>Dikarya</taxon>
        <taxon>Ascomycota</taxon>
        <taxon>Pezizomycotina</taxon>
        <taxon>Eurotiomycetes</taxon>
        <taxon>Eurotiomycetidae</taxon>
        <taxon>Eurotiales</taxon>
        <taxon>Aspergillaceae</taxon>
        <taxon>Aspergillus</taxon>
        <taxon>Aspergillus subgen. Circumdati</taxon>
    </lineage>
</organism>
<dbReference type="eggNOG" id="KOG1505">
    <property type="taxonomic scope" value="Eukaryota"/>
</dbReference>
<dbReference type="PROSITE" id="PS50005">
    <property type="entry name" value="TPR"/>
    <property type="match status" value="1"/>
</dbReference>
<dbReference type="GO" id="GO:0016593">
    <property type="term" value="C:Cdc73/Paf1 complex"/>
    <property type="evidence" value="ECO:0007669"/>
    <property type="project" value="TreeGrafter"/>
</dbReference>
<dbReference type="STRING" id="341663.Q0CA38"/>
<feature type="compositionally biased region" description="Acidic residues" evidence="4">
    <location>
        <begin position="1611"/>
        <end position="1620"/>
    </location>
</feature>
<dbReference type="FunFam" id="1.25.40.10:FF:001586">
    <property type="entry name" value="RNA polymerase II transcription elongation factor (Ctr9), putative"/>
    <property type="match status" value="1"/>
</dbReference>
<dbReference type="OrthoDB" id="343875at2759"/>
<keyword evidence="5" id="KW-0472">Membrane</keyword>
<dbReference type="CDD" id="cd07990">
    <property type="entry name" value="LPLAT_LCLAT1-like"/>
    <property type="match status" value="1"/>
</dbReference>
<dbReference type="PROSITE" id="PS50293">
    <property type="entry name" value="TPR_REGION"/>
    <property type="match status" value="1"/>
</dbReference>
<feature type="region of interest" description="Disordered" evidence="4">
    <location>
        <begin position="1"/>
        <end position="31"/>
    </location>
</feature>